<sequence>MFSDKSNAQHCQNNNNNNHHHHRNHRQQEHLQNVNLHNHQLPHSQSMHYHHQQTNFEQDPQQQQQQQPNYYNDSYAQEIPEMAQSDSNTSWLSTYIPSQVTHFTNSLPAIPHLSNLPIPSFFGASNTQDLSSRGHQQSMPEYGQQQQQQHSESSFHPNQFVPSQLTAAQEIYQQQQMHPPQPQQYQQQQQQQQEQQQQQPSSRFQLARSISDTSLAFFATPEEENPSATNSRRSIRRTLSNYLFTENQNSLPTTYAAQQQQQNQNHGTTAVETVTNAVGGLSRRVSSWAVHGKNATLRMAGYEVYPEQAMLESGSQWGSAQLQDFNGCYQAGFDVSNRRF</sequence>
<feature type="compositionally biased region" description="Low complexity" evidence="1">
    <location>
        <begin position="8"/>
        <end position="17"/>
    </location>
</feature>
<feature type="compositionally biased region" description="Polar residues" evidence="1">
    <location>
        <begin position="44"/>
        <end position="57"/>
    </location>
</feature>
<gene>
    <name evidence="2" type="ORF">CcCBS67573_g01995</name>
</gene>
<organism evidence="2 3">
    <name type="scientific">Chytriomyces confervae</name>
    <dbReference type="NCBI Taxonomy" id="246404"/>
    <lineage>
        <taxon>Eukaryota</taxon>
        <taxon>Fungi</taxon>
        <taxon>Fungi incertae sedis</taxon>
        <taxon>Chytridiomycota</taxon>
        <taxon>Chytridiomycota incertae sedis</taxon>
        <taxon>Chytridiomycetes</taxon>
        <taxon>Chytridiales</taxon>
        <taxon>Chytriomycetaceae</taxon>
        <taxon>Chytriomyces</taxon>
    </lineage>
</organism>
<feature type="region of interest" description="Disordered" evidence="1">
    <location>
        <begin position="1"/>
        <end position="28"/>
    </location>
</feature>
<feature type="compositionally biased region" description="Polar residues" evidence="1">
    <location>
        <begin position="124"/>
        <end position="139"/>
    </location>
</feature>
<feature type="compositionally biased region" description="Low complexity" evidence="1">
    <location>
        <begin position="173"/>
        <end position="200"/>
    </location>
</feature>
<comment type="caution">
    <text evidence="2">The sequence shown here is derived from an EMBL/GenBank/DDBJ whole genome shotgun (WGS) entry which is preliminary data.</text>
</comment>
<dbReference type="EMBL" id="QEAP01000037">
    <property type="protein sequence ID" value="TPX76769.1"/>
    <property type="molecule type" value="Genomic_DNA"/>
</dbReference>
<evidence type="ECO:0000256" key="1">
    <source>
        <dbReference type="SAM" id="MobiDB-lite"/>
    </source>
</evidence>
<reference evidence="2 3" key="1">
    <citation type="journal article" date="2019" name="Sci. Rep.">
        <title>Comparative genomics of chytrid fungi reveal insights into the obligate biotrophic and pathogenic lifestyle of Synchytrium endobioticum.</title>
        <authorList>
            <person name="van de Vossenberg B.T.L.H."/>
            <person name="Warris S."/>
            <person name="Nguyen H.D.T."/>
            <person name="van Gent-Pelzer M.P.E."/>
            <person name="Joly D.L."/>
            <person name="van de Geest H.C."/>
            <person name="Bonants P.J.M."/>
            <person name="Smith D.S."/>
            <person name="Levesque C.A."/>
            <person name="van der Lee T.A.J."/>
        </authorList>
    </citation>
    <scope>NUCLEOTIDE SEQUENCE [LARGE SCALE GENOMIC DNA]</scope>
    <source>
        <strain evidence="2 3">CBS 675.73</strain>
    </source>
</reference>
<dbReference type="OrthoDB" id="10609256at2759"/>
<accession>A0A507FK41</accession>
<dbReference type="AlphaFoldDB" id="A0A507FK41"/>
<feature type="compositionally biased region" description="Low complexity" evidence="1">
    <location>
        <begin position="58"/>
        <end position="69"/>
    </location>
</feature>
<feature type="region of interest" description="Disordered" evidence="1">
    <location>
        <begin position="173"/>
        <end position="206"/>
    </location>
</feature>
<evidence type="ECO:0000313" key="2">
    <source>
        <dbReference type="EMBL" id="TPX76769.1"/>
    </source>
</evidence>
<dbReference type="Proteomes" id="UP000320333">
    <property type="component" value="Unassembled WGS sequence"/>
</dbReference>
<protein>
    <submittedName>
        <fullName evidence="2">Uncharacterized protein</fullName>
    </submittedName>
</protein>
<evidence type="ECO:0000313" key="3">
    <source>
        <dbReference type="Proteomes" id="UP000320333"/>
    </source>
</evidence>
<feature type="region of interest" description="Disordered" evidence="1">
    <location>
        <begin position="124"/>
        <end position="158"/>
    </location>
</feature>
<name>A0A507FK41_9FUNG</name>
<keyword evidence="3" id="KW-1185">Reference proteome</keyword>
<feature type="region of interest" description="Disordered" evidence="1">
    <location>
        <begin position="44"/>
        <end position="69"/>
    </location>
</feature>
<proteinExistence type="predicted"/>